<comment type="caution">
    <text evidence="3">The sequence shown here is derived from an EMBL/GenBank/DDBJ whole genome shotgun (WGS) entry which is preliminary data.</text>
</comment>
<keyword evidence="4" id="KW-1185">Reference proteome</keyword>
<gene>
    <name evidence="3" type="ORF">PMIN01_04007</name>
</gene>
<dbReference type="Gene3D" id="3.40.390.10">
    <property type="entry name" value="Collagenase (Catalytic Domain)"/>
    <property type="match status" value="1"/>
</dbReference>
<evidence type="ECO:0000259" key="2">
    <source>
        <dbReference type="Pfam" id="PF01400"/>
    </source>
</evidence>
<dbReference type="InterPro" id="IPR001506">
    <property type="entry name" value="Peptidase_M12A"/>
</dbReference>
<dbReference type="Pfam" id="PF01400">
    <property type="entry name" value="Astacin"/>
    <property type="match status" value="1"/>
</dbReference>
<evidence type="ECO:0000256" key="1">
    <source>
        <dbReference type="SAM" id="SignalP"/>
    </source>
</evidence>
<dbReference type="OrthoDB" id="291007at2759"/>
<reference evidence="3" key="1">
    <citation type="journal article" date="2020" name="Mol. Plant Microbe Interact.">
        <title>Genome Sequence of the Biocontrol Agent Coniothyrium minitans strain Conio (IMI 134523).</title>
        <authorList>
            <person name="Patel D."/>
            <person name="Shittu T.A."/>
            <person name="Baroncelli R."/>
            <person name="Muthumeenakshi S."/>
            <person name="Osborne T.H."/>
            <person name="Janganan T.K."/>
            <person name="Sreenivasaprasad S."/>
        </authorList>
    </citation>
    <scope>NUCLEOTIDE SEQUENCE</scope>
    <source>
        <strain evidence="3">Conio</strain>
    </source>
</reference>
<dbReference type="GO" id="GO:0004222">
    <property type="term" value="F:metalloendopeptidase activity"/>
    <property type="evidence" value="ECO:0007669"/>
    <property type="project" value="InterPro"/>
</dbReference>
<dbReference type="GO" id="GO:0006508">
    <property type="term" value="P:proteolysis"/>
    <property type="evidence" value="ECO:0007669"/>
    <property type="project" value="InterPro"/>
</dbReference>
<proteinExistence type="predicted"/>
<dbReference type="AlphaFoldDB" id="A0A9P6GR50"/>
<feature type="domain" description="Peptidase M12A" evidence="2">
    <location>
        <begin position="208"/>
        <end position="241"/>
    </location>
</feature>
<evidence type="ECO:0000313" key="3">
    <source>
        <dbReference type="EMBL" id="KAF9738724.1"/>
    </source>
</evidence>
<sequence>MRVCLFLLIILSWCCLVTALSFGNDFNGSIPSILGLTNFAYPTASSNIDFGYADGVVNTDYHQPWPLVKMYKASVHLIRYCYADQASRDALYCSFPAAENLWRDALGGRPGKETGYNLHLAQAWAAGGIQFCYAEGTYDSKTAQGTWNWKLHDKQDTLVVAYRPVDEKGNMPATSASLGYTLESALLPWQNPQARHYMQISNKDDKVRIAHELGHVFGLLHEHQRSDRDVVIEYRPENIAGYAEALAAAINDNVPEAEARQKLRDDVSFCQKYNFRGSAYVKNADQPAPIMGDPTQGPLDFDFESLMIYPSDAQTDTAACRADISHCPIVRRAGTGTDGKPKFEYIAAKGKPSAKDAEFVRKHYAWRDEDLGQRRKRS</sequence>
<keyword evidence="1" id="KW-0732">Signal</keyword>
<dbReference type="Proteomes" id="UP000756921">
    <property type="component" value="Unassembled WGS sequence"/>
</dbReference>
<organism evidence="3 4">
    <name type="scientific">Paraphaeosphaeria minitans</name>
    <dbReference type="NCBI Taxonomy" id="565426"/>
    <lineage>
        <taxon>Eukaryota</taxon>
        <taxon>Fungi</taxon>
        <taxon>Dikarya</taxon>
        <taxon>Ascomycota</taxon>
        <taxon>Pezizomycotina</taxon>
        <taxon>Dothideomycetes</taxon>
        <taxon>Pleosporomycetidae</taxon>
        <taxon>Pleosporales</taxon>
        <taxon>Massarineae</taxon>
        <taxon>Didymosphaeriaceae</taxon>
        <taxon>Paraphaeosphaeria</taxon>
    </lineage>
</organism>
<dbReference type="EMBL" id="WJXW01000003">
    <property type="protein sequence ID" value="KAF9738724.1"/>
    <property type="molecule type" value="Genomic_DNA"/>
</dbReference>
<dbReference type="SUPFAM" id="SSF55486">
    <property type="entry name" value="Metalloproteases ('zincins'), catalytic domain"/>
    <property type="match status" value="1"/>
</dbReference>
<protein>
    <recommendedName>
        <fullName evidence="2">Peptidase M12A domain-containing protein</fullName>
    </recommendedName>
</protein>
<dbReference type="InterPro" id="IPR024079">
    <property type="entry name" value="MetalloPept_cat_dom_sf"/>
</dbReference>
<name>A0A9P6GR50_9PLEO</name>
<feature type="chain" id="PRO_5040285017" description="Peptidase M12A domain-containing protein" evidence="1">
    <location>
        <begin position="20"/>
        <end position="378"/>
    </location>
</feature>
<evidence type="ECO:0000313" key="4">
    <source>
        <dbReference type="Proteomes" id="UP000756921"/>
    </source>
</evidence>
<feature type="signal peptide" evidence="1">
    <location>
        <begin position="1"/>
        <end position="19"/>
    </location>
</feature>
<accession>A0A9P6GR50</accession>